<dbReference type="AlphaFoldDB" id="A0A451A1J1"/>
<dbReference type="GO" id="GO:0004803">
    <property type="term" value="F:transposase activity"/>
    <property type="evidence" value="ECO:0007669"/>
    <property type="project" value="InterPro"/>
</dbReference>
<dbReference type="Gene3D" id="3.30.70.1290">
    <property type="entry name" value="Transposase IS200-like"/>
    <property type="match status" value="1"/>
</dbReference>
<dbReference type="SUPFAM" id="SSF143422">
    <property type="entry name" value="Transposase IS200-like"/>
    <property type="match status" value="1"/>
</dbReference>
<dbReference type="GO" id="GO:0003677">
    <property type="term" value="F:DNA binding"/>
    <property type="evidence" value="ECO:0007669"/>
    <property type="project" value="InterPro"/>
</dbReference>
<reference evidence="1" key="1">
    <citation type="submission" date="2019-02" db="EMBL/GenBank/DDBJ databases">
        <authorList>
            <person name="Gruber-Vodicka R. H."/>
            <person name="Seah K. B. B."/>
        </authorList>
    </citation>
    <scope>NUCLEOTIDE SEQUENCE</scope>
    <source>
        <strain evidence="1">BECK_BY8</strain>
    </source>
</reference>
<accession>A0A451A1J1</accession>
<proteinExistence type="predicted"/>
<name>A0A451A1J1_9GAMM</name>
<protein>
    <submittedName>
        <fullName evidence="1">Uncharacterized protein</fullName>
    </submittedName>
</protein>
<gene>
    <name evidence="1" type="ORF">BECKUNK1418G_GA0071005_100935</name>
</gene>
<organism evidence="1">
    <name type="scientific">Candidatus Kentrum sp. UNK</name>
    <dbReference type="NCBI Taxonomy" id="2126344"/>
    <lineage>
        <taxon>Bacteria</taxon>
        <taxon>Pseudomonadati</taxon>
        <taxon>Pseudomonadota</taxon>
        <taxon>Gammaproteobacteria</taxon>
        <taxon>Candidatus Kentrum</taxon>
    </lineage>
</organism>
<dbReference type="InterPro" id="IPR036515">
    <property type="entry name" value="Transposase_17_sf"/>
</dbReference>
<dbReference type="EMBL" id="CAADFZ010000009">
    <property type="protein sequence ID" value="VFK59877.1"/>
    <property type="molecule type" value="Genomic_DNA"/>
</dbReference>
<dbReference type="GO" id="GO:0006313">
    <property type="term" value="P:DNA transposition"/>
    <property type="evidence" value="ECO:0007669"/>
    <property type="project" value="InterPro"/>
</dbReference>
<evidence type="ECO:0000313" key="1">
    <source>
        <dbReference type="EMBL" id="VFK59877.1"/>
    </source>
</evidence>
<sequence length="127" mass="14489">MIKHVDWGKERTPTWGSETSLHPGLCWGSQAHPNLPGFYLGPQRKSEMYYRRIFHFGATYFFTVNLADRSSSLLVDRIDSLRSVVGEVYRAHPFEIIAWVVLPEHLGTGRPLIESRTQETLFVPSSG</sequence>